<dbReference type="OrthoDB" id="9800856at2"/>
<gene>
    <name evidence="4" type="ORF">VN24_17325</name>
</gene>
<dbReference type="STRING" id="1126833.VN24_17325"/>
<keyword evidence="2" id="KW-0378">Hydrolase</keyword>
<dbReference type="PROSITE" id="PS01328">
    <property type="entry name" value="4HBCOA_THIOESTERASE"/>
    <property type="match status" value="1"/>
</dbReference>
<dbReference type="InterPro" id="IPR008272">
    <property type="entry name" value="HB-CoA_thioesterase_AS"/>
</dbReference>
<dbReference type="InterPro" id="IPR029069">
    <property type="entry name" value="HotDog_dom_sf"/>
</dbReference>
<proteinExistence type="inferred from homology"/>
<sequence length="165" mass="18748">MKQAQWHLHPLRVRYEETDRMGVVFHANYATWFEIGRTELVRSCGFPYADIEKNGLLLPVVELNCRFAAPARYDDEVIVCTRIAAFSPSQIQFQSQARKISGPLQLPEGGFTSVRSEDELPGELLVSGGTKHVWINSDWKPVRLQRTIPELYDVLKTLSSEEEAG</sequence>
<protein>
    <submittedName>
        <fullName evidence="4">Thioesterase</fullName>
    </submittedName>
</protein>
<evidence type="ECO:0000259" key="3">
    <source>
        <dbReference type="Pfam" id="PF03061"/>
    </source>
</evidence>
<dbReference type="HOGENOM" id="CLU_101141_3_3_9"/>
<dbReference type="InterPro" id="IPR006683">
    <property type="entry name" value="Thioestr_dom"/>
</dbReference>
<evidence type="ECO:0000313" key="5">
    <source>
        <dbReference type="Proteomes" id="UP000032633"/>
    </source>
</evidence>
<evidence type="ECO:0000313" key="4">
    <source>
        <dbReference type="EMBL" id="AJY75993.1"/>
    </source>
</evidence>
<dbReference type="InterPro" id="IPR006684">
    <property type="entry name" value="YbgC/YbaW"/>
</dbReference>
<dbReference type="Gene3D" id="3.10.129.10">
    <property type="entry name" value="Hotdog Thioesterase"/>
    <property type="match status" value="1"/>
</dbReference>
<feature type="domain" description="Thioesterase" evidence="3">
    <location>
        <begin position="21"/>
        <end position="93"/>
    </location>
</feature>
<name>A0A0D5NM31_9BACL</name>
<comment type="similarity">
    <text evidence="1">Belongs to the 4-hydroxybenzoyl-CoA thioesterase family.</text>
</comment>
<dbReference type="EMBL" id="CP011058">
    <property type="protein sequence ID" value="AJY75993.1"/>
    <property type="molecule type" value="Genomic_DNA"/>
</dbReference>
<evidence type="ECO:0000256" key="2">
    <source>
        <dbReference type="ARBA" id="ARBA00022801"/>
    </source>
</evidence>
<dbReference type="PIRSF" id="PIRSF003230">
    <property type="entry name" value="YbgC"/>
    <property type="match status" value="1"/>
</dbReference>
<dbReference type="NCBIfam" id="TIGR00051">
    <property type="entry name" value="YbgC/FadM family acyl-CoA thioesterase"/>
    <property type="match status" value="1"/>
</dbReference>
<dbReference type="SUPFAM" id="SSF54637">
    <property type="entry name" value="Thioesterase/thiol ester dehydrase-isomerase"/>
    <property type="match status" value="1"/>
</dbReference>
<dbReference type="RefSeq" id="WP_045671421.1">
    <property type="nucleotide sequence ID" value="NZ_CP011058.1"/>
</dbReference>
<dbReference type="CDD" id="cd00586">
    <property type="entry name" value="4HBT"/>
    <property type="match status" value="1"/>
</dbReference>
<evidence type="ECO:0000256" key="1">
    <source>
        <dbReference type="ARBA" id="ARBA00005953"/>
    </source>
</evidence>
<dbReference type="Proteomes" id="UP000032633">
    <property type="component" value="Chromosome"/>
</dbReference>
<dbReference type="InterPro" id="IPR050563">
    <property type="entry name" value="4-hydroxybenzoyl-CoA_TE"/>
</dbReference>
<reference evidence="5" key="2">
    <citation type="submission" date="2015-03" db="EMBL/GenBank/DDBJ databases">
        <title>Genome sequence of Paenibacillus beijingensis strain DSM 24997T.</title>
        <authorList>
            <person name="Kwak Y."/>
            <person name="Shin J.-H."/>
        </authorList>
    </citation>
    <scope>NUCLEOTIDE SEQUENCE [LARGE SCALE GENOMIC DNA]</scope>
    <source>
        <strain evidence="5">DSM 24997</strain>
    </source>
</reference>
<dbReference type="Pfam" id="PF03061">
    <property type="entry name" value="4HBT"/>
    <property type="match status" value="1"/>
</dbReference>
<keyword evidence="5" id="KW-1185">Reference proteome</keyword>
<accession>A0A0D5NM31</accession>
<dbReference type="PANTHER" id="PTHR31793:SF27">
    <property type="entry name" value="NOVEL THIOESTERASE SUPERFAMILY DOMAIN AND SAPOSIN A-TYPE DOMAIN CONTAINING PROTEIN (0610012H03RIK)"/>
    <property type="match status" value="1"/>
</dbReference>
<reference evidence="4 5" key="1">
    <citation type="journal article" date="2015" name="J. Biotechnol.">
        <title>Complete genome sequence of Paenibacillus beijingensis 7188(T) (=DSM 24997(T)), a novel rhizobacterium from jujube garden soil.</title>
        <authorList>
            <person name="Kwak Y."/>
            <person name="Shin J.H."/>
        </authorList>
    </citation>
    <scope>NUCLEOTIDE SEQUENCE [LARGE SCALE GENOMIC DNA]</scope>
    <source>
        <strain evidence="4 5">DSM 24997</strain>
    </source>
</reference>
<dbReference type="AlphaFoldDB" id="A0A0D5NM31"/>
<dbReference type="PATRIC" id="fig|1126833.4.peg.3802"/>
<organism evidence="4 5">
    <name type="scientific">Paenibacillus beijingensis</name>
    <dbReference type="NCBI Taxonomy" id="1126833"/>
    <lineage>
        <taxon>Bacteria</taxon>
        <taxon>Bacillati</taxon>
        <taxon>Bacillota</taxon>
        <taxon>Bacilli</taxon>
        <taxon>Bacillales</taxon>
        <taxon>Paenibacillaceae</taxon>
        <taxon>Paenibacillus</taxon>
    </lineage>
</organism>
<dbReference type="PANTHER" id="PTHR31793">
    <property type="entry name" value="4-HYDROXYBENZOYL-COA THIOESTERASE FAMILY MEMBER"/>
    <property type="match status" value="1"/>
</dbReference>
<dbReference type="KEGG" id="pbj:VN24_17325"/>
<dbReference type="GO" id="GO:0047617">
    <property type="term" value="F:fatty acyl-CoA hydrolase activity"/>
    <property type="evidence" value="ECO:0007669"/>
    <property type="project" value="TreeGrafter"/>
</dbReference>